<dbReference type="OrthoDB" id="9803238at2"/>
<dbReference type="InterPro" id="IPR003331">
    <property type="entry name" value="UDP_GlcNAc_Epimerase_2_dom"/>
</dbReference>
<dbReference type="EMBL" id="LPVY01000007">
    <property type="protein sequence ID" value="KZB66141.1"/>
    <property type="molecule type" value="Genomic_DNA"/>
</dbReference>
<comment type="caution">
    <text evidence="3">The sequence shown here is derived from an EMBL/GenBank/DDBJ whole genome shotgun (WGS) entry which is preliminary data.</text>
</comment>
<organism evidence="3 4">
    <name type="scientific">Thalassospira lucentensis</name>
    <dbReference type="NCBI Taxonomy" id="168935"/>
    <lineage>
        <taxon>Bacteria</taxon>
        <taxon>Pseudomonadati</taxon>
        <taxon>Pseudomonadota</taxon>
        <taxon>Alphaproteobacteria</taxon>
        <taxon>Rhodospirillales</taxon>
        <taxon>Thalassospiraceae</taxon>
        <taxon>Thalassospira</taxon>
    </lineage>
</organism>
<dbReference type="PANTHER" id="PTHR43174:SF1">
    <property type="entry name" value="UDP-N-ACETYLGLUCOSAMINE 2-EPIMERASE"/>
    <property type="match status" value="1"/>
</dbReference>
<dbReference type="Gene3D" id="3.40.50.2000">
    <property type="entry name" value="Glycogen Phosphorylase B"/>
    <property type="match status" value="2"/>
</dbReference>
<evidence type="ECO:0000259" key="2">
    <source>
        <dbReference type="Pfam" id="PF02350"/>
    </source>
</evidence>
<dbReference type="PANTHER" id="PTHR43174">
    <property type="entry name" value="UDP-N-ACETYLGLUCOSAMINE 2-EPIMERASE"/>
    <property type="match status" value="1"/>
</dbReference>
<comment type="similarity">
    <text evidence="1">Belongs to the UDP-N-acetylglucosamine 2-epimerase family.</text>
</comment>
<protein>
    <recommendedName>
        <fullName evidence="2">UDP-N-acetylglucosamine 2-epimerase domain-containing protein</fullName>
    </recommendedName>
</protein>
<dbReference type="Pfam" id="PF02350">
    <property type="entry name" value="Epimerase_2"/>
    <property type="match status" value="1"/>
</dbReference>
<keyword evidence="1" id="KW-0413">Isomerase</keyword>
<name>A0A154L7V0_9PROT</name>
<evidence type="ECO:0000313" key="4">
    <source>
        <dbReference type="Proteomes" id="UP000076335"/>
    </source>
</evidence>
<evidence type="ECO:0000256" key="1">
    <source>
        <dbReference type="RuleBase" id="RU003513"/>
    </source>
</evidence>
<proteinExistence type="inferred from homology"/>
<dbReference type="AlphaFoldDB" id="A0A154L7V0"/>
<dbReference type="GO" id="GO:0016853">
    <property type="term" value="F:isomerase activity"/>
    <property type="evidence" value="ECO:0007669"/>
    <property type="project" value="UniProtKB-KW"/>
</dbReference>
<feature type="domain" description="UDP-N-acetylglucosamine 2-epimerase" evidence="2">
    <location>
        <begin position="32"/>
        <end position="359"/>
    </location>
</feature>
<evidence type="ECO:0000313" key="3">
    <source>
        <dbReference type="EMBL" id="KZB66141.1"/>
    </source>
</evidence>
<accession>A0A154L7V0</accession>
<reference evidence="3 4" key="1">
    <citation type="submission" date="2015-12" db="EMBL/GenBank/DDBJ databases">
        <title>Genome sequence of Thalassospira lucentensis MCCC 1A02072.</title>
        <authorList>
            <person name="Lu L."/>
            <person name="Lai Q."/>
            <person name="Shao Z."/>
            <person name="Qian P."/>
        </authorList>
    </citation>
    <scope>NUCLEOTIDE SEQUENCE [LARGE SCALE GENOMIC DNA]</scope>
    <source>
        <strain evidence="3 4">MCCC 1A02072</strain>
    </source>
</reference>
<dbReference type="RefSeq" id="WP_062950877.1">
    <property type="nucleotide sequence ID" value="NZ_LPVY01000007.1"/>
</dbReference>
<sequence>MIIDLVYGTRPNLIKAAALYLAWQEKRDDLPFILRLIDTGQHWDPALSEGLRLSLGLPVPEIRLGIGQPGNSRHTLVQNADDAYCRMLGQSPAQGTIVIGDVNGSLGVARAAKRNSTYLIHLEAGLRGGFDAVAEEANRTEIDGLSDMHWAPDKAAADNLHKEGIKAKGIHNVGNIVIDAMIRFGGSTTAIWSSSAQTGPVLLTLHRAENIDNLVRLSSIIDAIIDLAHETPIIWPLHPRAQGAFAQSGFWRRIRDAGNIKIVAPMLYPDFLAALVAARYVITDSGGIIDECAWLGKAGCILRPTTERATAIEASALELCEPADLVRTATNLTNRTAPPVPFRPAGWDGKTASRMLDTLVALNR</sequence>
<dbReference type="InterPro" id="IPR029767">
    <property type="entry name" value="WecB-like"/>
</dbReference>
<gene>
    <name evidence="3" type="ORF">AUP42_16620</name>
</gene>
<dbReference type="SUPFAM" id="SSF53756">
    <property type="entry name" value="UDP-Glycosyltransferase/glycogen phosphorylase"/>
    <property type="match status" value="1"/>
</dbReference>
<dbReference type="Proteomes" id="UP000076335">
    <property type="component" value="Unassembled WGS sequence"/>
</dbReference>